<keyword evidence="1" id="KW-1133">Transmembrane helix</keyword>
<comment type="caution">
    <text evidence="2">The sequence shown here is derived from an EMBL/GenBank/DDBJ whole genome shotgun (WGS) entry which is preliminary data.</text>
</comment>
<keyword evidence="1" id="KW-0472">Membrane</keyword>
<gene>
    <name evidence="2" type="ORF">HINF_LOCUS34804</name>
</gene>
<feature type="transmembrane region" description="Helical" evidence="1">
    <location>
        <begin position="126"/>
        <end position="144"/>
    </location>
</feature>
<dbReference type="EMBL" id="CAXDID020000124">
    <property type="protein sequence ID" value="CAL6033092.1"/>
    <property type="molecule type" value="Genomic_DNA"/>
</dbReference>
<sequence>MNKQMTRRVLDKTQILLVFAQYLAKKHGGNPDEYLADHIQLDDLVKNDKAFPWQDIAVQVNLDRWRLYHWYFETFQRMLAGSIEKDDVTLMTVIFYNFFWNSGVKFYKYYAFTTSRNVIVKYSHNTAFISFIAFSSFLIIIQFQQMLYSIHCSNYLFIYAVYNTSHVIALNEILQQILTKNSKLNFCMFINLYFQQPKQSWAFSGNSKIFSRFV</sequence>
<keyword evidence="3" id="KW-1185">Reference proteome</keyword>
<reference evidence="2 3" key="1">
    <citation type="submission" date="2024-07" db="EMBL/GenBank/DDBJ databases">
        <authorList>
            <person name="Akdeniz Z."/>
        </authorList>
    </citation>
    <scope>NUCLEOTIDE SEQUENCE [LARGE SCALE GENOMIC DNA]</scope>
</reference>
<protein>
    <submittedName>
        <fullName evidence="2">Uncharacterized protein</fullName>
    </submittedName>
</protein>
<evidence type="ECO:0000313" key="3">
    <source>
        <dbReference type="Proteomes" id="UP001642409"/>
    </source>
</evidence>
<dbReference type="Proteomes" id="UP001642409">
    <property type="component" value="Unassembled WGS sequence"/>
</dbReference>
<name>A0ABP1JA70_9EUKA</name>
<evidence type="ECO:0000256" key="1">
    <source>
        <dbReference type="SAM" id="Phobius"/>
    </source>
</evidence>
<keyword evidence="1" id="KW-0812">Transmembrane</keyword>
<feature type="transmembrane region" description="Helical" evidence="1">
    <location>
        <begin position="156"/>
        <end position="174"/>
    </location>
</feature>
<organism evidence="2 3">
    <name type="scientific">Hexamita inflata</name>
    <dbReference type="NCBI Taxonomy" id="28002"/>
    <lineage>
        <taxon>Eukaryota</taxon>
        <taxon>Metamonada</taxon>
        <taxon>Diplomonadida</taxon>
        <taxon>Hexamitidae</taxon>
        <taxon>Hexamitinae</taxon>
        <taxon>Hexamita</taxon>
    </lineage>
</organism>
<evidence type="ECO:0000313" key="2">
    <source>
        <dbReference type="EMBL" id="CAL6033092.1"/>
    </source>
</evidence>
<proteinExistence type="predicted"/>
<accession>A0ABP1JA70</accession>